<comment type="similarity">
    <text evidence="7">Belongs to the class I-like SAM-binding methyltransferase superfamily. C5-methyltransferase family.</text>
</comment>
<feature type="active site" evidence="7">
    <location>
        <position position="93"/>
    </location>
</feature>
<dbReference type="Pfam" id="PF00145">
    <property type="entry name" value="DNA_methylase"/>
    <property type="match status" value="1"/>
</dbReference>
<evidence type="ECO:0000256" key="5">
    <source>
        <dbReference type="ARBA" id="ARBA00039681"/>
    </source>
</evidence>
<keyword evidence="9" id="KW-1185">Reference proteome</keyword>
<dbReference type="InterPro" id="IPR050750">
    <property type="entry name" value="C5-MTase"/>
</dbReference>
<evidence type="ECO:0000256" key="1">
    <source>
        <dbReference type="ARBA" id="ARBA00022603"/>
    </source>
</evidence>
<dbReference type="GO" id="GO:0008168">
    <property type="term" value="F:methyltransferase activity"/>
    <property type="evidence" value="ECO:0007669"/>
    <property type="project" value="UniProtKB-KW"/>
</dbReference>
<organism evidence="8 9">
    <name type="scientific">Mycena citricolor</name>
    <dbReference type="NCBI Taxonomy" id="2018698"/>
    <lineage>
        <taxon>Eukaryota</taxon>
        <taxon>Fungi</taxon>
        <taxon>Dikarya</taxon>
        <taxon>Basidiomycota</taxon>
        <taxon>Agaricomycotina</taxon>
        <taxon>Agaricomycetes</taxon>
        <taxon>Agaricomycetidae</taxon>
        <taxon>Agaricales</taxon>
        <taxon>Marasmiineae</taxon>
        <taxon>Mycenaceae</taxon>
        <taxon>Mycena</taxon>
    </lineage>
</organism>
<evidence type="ECO:0000256" key="7">
    <source>
        <dbReference type="PROSITE-ProRule" id="PRU01016"/>
    </source>
</evidence>
<dbReference type="PROSITE" id="PS51679">
    <property type="entry name" value="SAM_MT_C5"/>
    <property type="match status" value="1"/>
</dbReference>
<gene>
    <name evidence="8" type="ORF">MYCIT1_LOCUS30129</name>
</gene>
<proteinExistence type="inferred from homology"/>
<evidence type="ECO:0000256" key="3">
    <source>
        <dbReference type="ARBA" id="ARBA00022691"/>
    </source>
</evidence>
<keyword evidence="3 7" id="KW-0949">S-adenosyl-L-methionine</keyword>
<dbReference type="InterPro" id="IPR031303">
    <property type="entry name" value="C5_meth_CS"/>
</dbReference>
<accession>A0AAD2HS52</accession>
<evidence type="ECO:0000256" key="4">
    <source>
        <dbReference type="ARBA" id="ARBA00039081"/>
    </source>
</evidence>
<protein>
    <recommendedName>
        <fullName evidence="5">tRNA (cytosine(38)-C(5))-methyltransferase</fullName>
        <ecNumber evidence="4">2.1.1.204</ecNumber>
    </recommendedName>
    <alternativeName>
        <fullName evidence="6">DNA (cytosine-5)-methyltransferase-like protein 2</fullName>
    </alternativeName>
</protein>
<evidence type="ECO:0000313" key="8">
    <source>
        <dbReference type="EMBL" id="CAK5279843.1"/>
    </source>
</evidence>
<comment type="caution">
    <text evidence="8">The sequence shown here is derived from an EMBL/GenBank/DDBJ whole genome shotgun (WGS) entry which is preliminary data.</text>
</comment>
<name>A0AAD2HS52_9AGAR</name>
<dbReference type="Proteomes" id="UP001295794">
    <property type="component" value="Unassembled WGS sequence"/>
</dbReference>
<evidence type="ECO:0000313" key="9">
    <source>
        <dbReference type="Proteomes" id="UP001295794"/>
    </source>
</evidence>
<dbReference type="EMBL" id="CAVNYO010000440">
    <property type="protein sequence ID" value="CAK5279843.1"/>
    <property type="molecule type" value="Genomic_DNA"/>
</dbReference>
<dbReference type="Gene3D" id="3.40.50.150">
    <property type="entry name" value="Vaccinia Virus protein VP39"/>
    <property type="match status" value="1"/>
</dbReference>
<dbReference type="PRINTS" id="PR00105">
    <property type="entry name" value="C5METTRFRASE"/>
</dbReference>
<dbReference type="InterPro" id="IPR029063">
    <property type="entry name" value="SAM-dependent_MTases_sf"/>
</dbReference>
<dbReference type="AlphaFoldDB" id="A0AAD2HS52"/>
<keyword evidence="2 7" id="KW-0808">Transferase</keyword>
<dbReference type="GO" id="GO:0005634">
    <property type="term" value="C:nucleus"/>
    <property type="evidence" value="ECO:0007669"/>
    <property type="project" value="TreeGrafter"/>
</dbReference>
<dbReference type="PANTHER" id="PTHR46098:SF1">
    <property type="entry name" value="TRNA (CYTOSINE(38)-C(5))-METHYLTRANSFERASE"/>
    <property type="match status" value="1"/>
</dbReference>
<dbReference type="SUPFAM" id="SSF53335">
    <property type="entry name" value="S-adenosyl-L-methionine-dependent methyltransferases"/>
    <property type="match status" value="1"/>
</dbReference>
<keyword evidence="1 7" id="KW-0489">Methyltransferase</keyword>
<evidence type="ECO:0000256" key="2">
    <source>
        <dbReference type="ARBA" id="ARBA00022679"/>
    </source>
</evidence>
<reference evidence="8" key="1">
    <citation type="submission" date="2023-11" db="EMBL/GenBank/DDBJ databases">
        <authorList>
            <person name="De Vega J J."/>
            <person name="De Vega J J."/>
        </authorList>
    </citation>
    <scope>NUCLEOTIDE SEQUENCE</scope>
</reference>
<dbReference type="InterPro" id="IPR001525">
    <property type="entry name" value="C5_MeTfrase"/>
</dbReference>
<dbReference type="GO" id="GO:0032259">
    <property type="term" value="P:methylation"/>
    <property type="evidence" value="ECO:0007669"/>
    <property type="project" value="UniProtKB-KW"/>
</dbReference>
<sequence>MRALEFYSGIGGLHLALVRSHVSAEIVRAFDWDQNACEVYSANFGQGIAQKVLFTASFLFSRPLSEVQTDISTLTAQYVATLDASLWLLSPACQPYTVLNPSAKGDKDPRAKSFLYLIQTVLPELVSMEKHPTHFLVENVAGFEASIGSTTRQILTSTLQSLGYYIAEFLLTPLQFGIPNSRLRYYLLAKRSPFAQPGDPHPLSPLRHIPGAGCEDWVDTRDEPSATAAAHQDVTEIREYLDPDPASEEDYSIPEKVLRKWGRLFDIVLPSARRSCCFTRGYNQLVERAGSIVQLNEDEDTTSVFDAFLDAQTTSRPEDAVRILDCLRLRYFTPDELLRIFAFNPLRTPQTFTWPPSVSRKVKYRLIGNSVNVRVVTELIRYLFRE</sequence>
<dbReference type="PANTHER" id="PTHR46098">
    <property type="entry name" value="TRNA (CYTOSINE(38)-C(5))-METHYLTRANSFERASE"/>
    <property type="match status" value="1"/>
</dbReference>
<dbReference type="PROSITE" id="PS00095">
    <property type="entry name" value="C5_MTASE_2"/>
    <property type="match status" value="1"/>
</dbReference>
<dbReference type="EC" id="2.1.1.204" evidence="4"/>
<evidence type="ECO:0000256" key="6">
    <source>
        <dbReference type="ARBA" id="ARBA00042810"/>
    </source>
</evidence>
<dbReference type="Gene3D" id="3.90.120.10">
    <property type="entry name" value="DNA Methylase, subunit A, domain 2"/>
    <property type="match status" value="1"/>
</dbReference>